<dbReference type="EMBL" id="AAQH01000002">
    <property type="protein sequence ID" value="EAT13187.1"/>
    <property type="molecule type" value="Genomic_DNA"/>
</dbReference>
<dbReference type="Proteomes" id="UP000004263">
    <property type="component" value="Unassembled WGS sequence"/>
</dbReference>
<dbReference type="AlphaFoldDB" id="Q1N591"/>
<name>Q1N591_9GAMM</name>
<gene>
    <name evidence="1" type="ORF">RED65_00465</name>
</gene>
<organism evidence="1 2">
    <name type="scientific">Bermanella marisrubri</name>
    <dbReference type="NCBI Taxonomy" id="207949"/>
    <lineage>
        <taxon>Bacteria</taxon>
        <taxon>Pseudomonadati</taxon>
        <taxon>Pseudomonadota</taxon>
        <taxon>Gammaproteobacteria</taxon>
        <taxon>Oceanospirillales</taxon>
        <taxon>Oceanospirillaceae</taxon>
        <taxon>Bermanella</taxon>
    </lineage>
</organism>
<keyword evidence="2" id="KW-1185">Reference proteome</keyword>
<dbReference type="Pfam" id="PF15428">
    <property type="entry name" value="Imm26"/>
    <property type="match status" value="1"/>
</dbReference>
<dbReference type="HOGENOM" id="CLU_1633361_0_0_6"/>
<evidence type="ECO:0000313" key="1">
    <source>
        <dbReference type="EMBL" id="EAT13187.1"/>
    </source>
</evidence>
<dbReference type="InterPro" id="IPR029278">
    <property type="entry name" value="Imm26"/>
</dbReference>
<comment type="caution">
    <text evidence="1">The sequence shown here is derived from an EMBL/GenBank/DDBJ whole genome shotgun (WGS) entry which is preliminary data.</text>
</comment>
<sequence length="174" mass="19359">MASPLYAKSHNQLSARVAGVMSKVMYPITPTKASEIKEGEYFYIPLNDGRFACGRILLIEKKNGRKTKLLLVGLHDWSGSKHPSQVDIHECPIIEQGVLHINSISHVGGEIIGFKPLQEDGLKPFLQVEAGYLLDGFENLGSIPSEEYCNYTRRTTYGLNSISLKANKYFAKNS</sequence>
<reference evidence="1 2" key="1">
    <citation type="submission" date="2006-03" db="EMBL/GenBank/DDBJ databases">
        <authorList>
            <person name="Pinhassi J."/>
            <person name="Pedros-Alio C."/>
            <person name="Ferriera S."/>
            <person name="Johnson J."/>
            <person name="Kravitz S."/>
            <person name="Halpern A."/>
            <person name="Remington K."/>
            <person name="Beeson K."/>
            <person name="Tran B."/>
            <person name="Rogers Y.-H."/>
            <person name="Friedman R."/>
            <person name="Venter J.C."/>
        </authorList>
    </citation>
    <scope>NUCLEOTIDE SEQUENCE [LARGE SCALE GENOMIC DNA]</scope>
    <source>
        <strain evidence="1 2">RED65</strain>
    </source>
</reference>
<dbReference type="OrthoDB" id="7058782at2"/>
<dbReference type="STRING" id="207949.RED65_00465"/>
<evidence type="ECO:0000313" key="2">
    <source>
        <dbReference type="Proteomes" id="UP000004263"/>
    </source>
</evidence>
<protein>
    <submittedName>
        <fullName evidence="1">Uncharacterized protein</fullName>
    </submittedName>
</protein>
<accession>Q1N591</accession>
<proteinExistence type="predicted"/>